<evidence type="ECO:0000313" key="2">
    <source>
        <dbReference type="Proteomes" id="UP000295493"/>
    </source>
</evidence>
<accession>A0A4R6FY32</accession>
<dbReference type="AlphaFoldDB" id="A0A4R6FY32"/>
<reference evidence="1 2" key="1">
    <citation type="submission" date="2019-03" db="EMBL/GenBank/DDBJ databases">
        <title>Genomic Encyclopedia of Type Strains, Phase IV (KMG-IV): sequencing the most valuable type-strain genomes for metagenomic binning, comparative biology and taxonomic classification.</title>
        <authorList>
            <person name="Goeker M."/>
        </authorList>
    </citation>
    <scope>NUCLEOTIDE SEQUENCE [LARGE SCALE GENOMIC DNA]</scope>
    <source>
        <strain evidence="1 2">DSM 25059</strain>
    </source>
</reference>
<evidence type="ECO:0000313" key="1">
    <source>
        <dbReference type="EMBL" id="TDN86851.1"/>
    </source>
</evidence>
<gene>
    <name evidence="1" type="ORF">EV664_101429</name>
</gene>
<keyword evidence="2" id="KW-1185">Reference proteome</keyword>
<dbReference type="SUPFAM" id="SSF50129">
    <property type="entry name" value="GroES-like"/>
    <property type="match status" value="1"/>
</dbReference>
<dbReference type="Proteomes" id="UP000295493">
    <property type="component" value="Unassembled WGS sequence"/>
</dbReference>
<protein>
    <submittedName>
        <fullName evidence="1">Uncharacterized protein</fullName>
    </submittedName>
</protein>
<comment type="caution">
    <text evidence="1">The sequence shown here is derived from an EMBL/GenBank/DDBJ whole genome shotgun (WGS) entry which is preliminary data.</text>
</comment>
<organism evidence="1 2">
    <name type="scientific">Stakelama pacifica</name>
    <dbReference type="NCBI Taxonomy" id="517720"/>
    <lineage>
        <taxon>Bacteria</taxon>
        <taxon>Pseudomonadati</taxon>
        <taxon>Pseudomonadota</taxon>
        <taxon>Alphaproteobacteria</taxon>
        <taxon>Sphingomonadales</taxon>
        <taxon>Sphingomonadaceae</taxon>
        <taxon>Stakelama</taxon>
    </lineage>
</organism>
<name>A0A4R6FY32_9SPHN</name>
<dbReference type="EMBL" id="SNWD01000001">
    <property type="protein sequence ID" value="TDN86851.1"/>
    <property type="molecule type" value="Genomic_DNA"/>
</dbReference>
<dbReference type="Gene3D" id="3.90.180.10">
    <property type="entry name" value="Medium-chain alcohol dehydrogenases, catalytic domain"/>
    <property type="match status" value="1"/>
</dbReference>
<sequence length="75" mass="8115">MSAIWKRAGTAFFNGPEAAAGFDGLQAEKARIPYANIGLVKLPDEVSAEQAIPISDIFPPCRALIQLCTTRLKVR</sequence>
<proteinExistence type="predicted"/>
<dbReference type="InterPro" id="IPR011032">
    <property type="entry name" value="GroES-like_sf"/>
</dbReference>
<dbReference type="RefSeq" id="WP_188656347.1">
    <property type="nucleotide sequence ID" value="NZ_BMLU01000001.1"/>
</dbReference>